<reference evidence="2" key="1">
    <citation type="submission" date="2025-08" db="UniProtKB">
        <authorList>
            <consortium name="RefSeq"/>
        </authorList>
    </citation>
    <scope>IDENTIFICATION</scope>
    <source>
        <strain evidence="2">Tuebingen</strain>
        <tissue evidence="2">Fibroblasts and whole tissue</tissue>
    </source>
</reference>
<dbReference type="Proteomes" id="UP000000437">
    <property type="component" value="Chromosome 22"/>
</dbReference>
<protein>
    <submittedName>
        <fullName evidence="2">Interferon-induced protein 44-like isoform X1</fullName>
    </submittedName>
</protein>
<name>A0AC58IHR2_DANRE</name>
<gene>
    <name evidence="2" type="primary">ifi44g</name>
</gene>
<evidence type="ECO:0000313" key="2">
    <source>
        <dbReference type="RefSeq" id="XP_073793731.1"/>
    </source>
</evidence>
<keyword evidence="1" id="KW-1185">Reference proteome</keyword>
<accession>A0AC58IHR2</accession>
<organism evidence="1 2">
    <name type="scientific">Danio rerio</name>
    <name type="common">Zebrafish</name>
    <name type="synonym">Brachydanio rerio</name>
    <dbReference type="NCBI Taxonomy" id="7955"/>
    <lineage>
        <taxon>Eukaryota</taxon>
        <taxon>Metazoa</taxon>
        <taxon>Chordata</taxon>
        <taxon>Craniata</taxon>
        <taxon>Vertebrata</taxon>
        <taxon>Euteleostomi</taxon>
        <taxon>Actinopterygii</taxon>
        <taxon>Neopterygii</taxon>
        <taxon>Teleostei</taxon>
        <taxon>Ostariophysi</taxon>
        <taxon>Cypriniformes</taxon>
        <taxon>Danionidae</taxon>
        <taxon>Danioninae</taxon>
        <taxon>Danio</taxon>
    </lineage>
</organism>
<proteinExistence type="predicted"/>
<sequence length="374" mass="40155">MSQGFKLGGPSSCDNPVTAAPAFGLSFAFQKPETVAPSFTSASVSTSSSVSSVVSSSAQTPETVTVPQFSLGRTHQPNTRSPRLHSRQSLDRASTMLENEWRKMEWGEEAREKLLESVRSFKPASESVSEARILLIGPVGAGKSSFISSVQSVFSGRVINRAMVGSSSSTSFTKKLRSFNITGSGEKADEPMALVLCDVMGVGEGESTGLTLHDALSVIKGHTPEGHQFSPDQPVGVETEGFIRSPRTKDKVHCVVFVVDGSKVGSYAKSFGTTFQHLREHISSLGVHQVALVTHADQVCKATGSDISQVYRSLTLQQTIEKAGALLGMATSYIVPVKNYSSELDVDESTDILLLRAVDHILQYANLYFLDNSD</sequence>
<evidence type="ECO:0000313" key="1">
    <source>
        <dbReference type="Proteomes" id="UP000000437"/>
    </source>
</evidence>
<dbReference type="RefSeq" id="XP_073793731.1">
    <property type="nucleotide sequence ID" value="XM_073937630.1"/>
</dbReference>